<comment type="similarity">
    <text evidence="1">Belongs to the protein kinase superfamily. ADCK protein kinase family.</text>
</comment>
<evidence type="ECO:0000259" key="5">
    <source>
        <dbReference type="Pfam" id="PF03109"/>
    </source>
</evidence>
<protein>
    <submittedName>
        <fullName evidence="6">ABC transporter ATP-binding protein</fullName>
    </submittedName>
</protein>
<feature type="domain" description="ABC1 atypical kinase-like" evidence="5">
    <location>
        <begin position="96"/>
        <end position="335"/>
    </location>
</feature>
<dbReference type="SUPFAM" id="SSF56112">
    <property type="entry name" value="Protein kinase-like (PK-like)"/>
    <property type="match status" value="1"/>
</dbReference>
<dbReference type="PANTHER" id="PTHR43851:SF3">
    <property type="entry name" value="COENZYME Q8"/>
    <property type="match status" value="1"/>
</dbReference>
<sequence>MPQHEIPVPKGRLRRTMPLAGFTARAAGGRLIAGLRERAGDDGAVQRFHEGTAERYTDLLGHSKGALMKIGQLASMVDMQSLGTGGFAPYQQALTRLQSDAPPMAPELVHEILDDQLGSAAAHFADFENVPIAAASIGQVHRAVFHDGRRVAVKIQYPGVAEAIRHDLANTELVATFLRFVTSASGMVFDPRTLARELTVRIAEELDYRREAAMIAKFSDLYRGHPFIRVPEVIDDASTDRIVTMTYLDGMDWAAAQRADQDLKNTWAETILRFSWGNFRHANLLHADPHPGNYRFNPDGTVGFVDFGCVKVLPESKRRQWVSVVRNVVDDRKDELRADMVAAGFITADSPLTGGDVHAFYVQVFYELIAEPQPVTYTPDSGARSARWLFSLDAANPLTRMSAPNDYVFAPRVQQALTNICGGLTATLAARSINDDMDGIAQPTTELGRLHHAWVRARGLPGALDDHTAARGSSRC</sequence>
<evidence type="ECO:0000256" key="3">
    <source>
        <dbReference type="ARBA" id="ARBA00022741"/>
    </source>
</evidence>
<keyword evidence="7" id="KW-1185">Reference proteome</keyword>
<dbReference type="InterPro" id="IPR051409">
    <property type="entry name" value="Atypical_kinase_ADCK"/>
</dbReference>
<dbReference type="GO" id="GO:0005524">
    <property type="term" value="F:ATP binding"/>
    <property type="evidence" value="ECO:0007669"/>
    <property type="project" value="UniProtKB-KW"/>
</dbReference>
<name>A0ABM7IC03_9MYCO</name>
<reference evidence="6 7" key="1">
    <citation type="journal article" date="2019" name="Emerg. Microbes Infect.">
        <title>Comprehensive subspecies identification of 175 nontuberculous mycobacteria species based on 7547 genomic profiles.</title>
        <authorList>
            <person name="Matsumoto Y."/>
            <person name="Kinjo T."/>
            <person name="Motooka D."/>
            <person name="Nabeya D."/>
            <person name="Jung N."/>
            <person name="Uechi K."/>
            <person name="Horii T."/>
            <person name="Iida T."/>
            <person name="Fujita J."/>
            <person name="Nakamura S."/>
        </authorList>
    </citation>
    <scope>NUCLEOTIDE SEQUENCE [LARGE SCALE GENOMIC DNA]</scope>
    <source>
        <strain evidence="6 7">JCM 15296</strain>
    </source>
</reference>
<keyword evidence="4 6" id="KW-0067">ATP-binding</keyword>
<dbReference type="CDD" id="cd13970">
    <property type="entry name" value="ABC1_ADCK3"/>
    <property type="match status" value="1"/>
</dbReference>
<dbReference type="RefSeq" id="WP_179970291.1">
    <property type="nucleotide sequence ID" value="NZ_AP022577.1"/>
</dbReference>
<evidence type="ECO:0000256" key="1">
    <source>
        <dbReference type="ARBA" id="ARBA00009670"/>
    </source>
</evidence>
<dbReference type="EMBL" id="AP022577">
    <property type="protein sequence ID" value="BBX84093.1"/>
    <property type="molecule type" value="Genomic_DNA"/>
</dbReference>
<evidence type="ECO:0000313" key="6">
    <source>
        <dbReference type="EMBL" id="BBX84093.1"/>
    </source>
</evidence>
<evidence type="ECO:0000256" key="2">
    <source>
        <dbReference type="ARBA" id="ARBA00022679"/>
    </source>
</evidence>
<dbReference type="InterPro" id="IPR034646">
    <property type="entry name" value="ADCK3_dom"/>
</dbReference>
<accession>A0ABM7IC03</accession>
<organism evidence="6 7">
    <name type="scientific">Mycolicibacterium aubagnense</name>
    <dbReference type="NCBI Taxonomy" id="319707"/>
    <lineage>
        <taxon>Bacteria</taxon>
        <taxon>Bacillati</taxon>
        <taxon>Actinomycetota</taxon>
        <taxon>Actinomycetes</taxon>
        <taxon>Mycobacteriales</taxon>
        <taxon>Mycobacteriaceae</taxon>
        <taxon>Mycolicibacterium</taxon>
    </lineage>
</organism>
<dbReference type="PANTHER" id="PTHR43851">
    <property type="match status" value="1"/>
</dbReference>
<dbReference type="InterPro" id="IPR004147">
    <property type="entry name" value="ABC1_dom"/>
</dbReference>
<keyword evidence="3" id="KW-0547">Nucleotide-binding</keyword>
<dbReference type="Pfam" id="PF03109">
    <property type="entry name" value="ABC1"/>
    <property type="match status" value="1"/>
</dbReference>
<keyword evidence="2" id="KW-0808">Transferase</keyword>
<evidence type="ECO:0000256" key="4">
    <source>
        <dbReference type="ARBA" id="ARBA00022840"/>
    </source>
</evidence>
<gene>
    <name evidence="6" type="ORF">MAUB_19660</name>
</gene>
<proteinExistence type="inferred from homology"/>
<dbReference type="InterPro" id="IPR011009">
    <property type="entry name" value="Kinase-like_dom_sf"/>
</dbReference>
<evidence type="ECO:0000313" key="7">
    <source>
        <dbReference type="Proteomes" id="UP000465609"/>
    </source>
</evidence>
<dbReference type="Proteomes" id="UP000465609">
    <property type="component" value="Chromosome"/>
</dbReference>